<organism evidence="2 3">
    <name type="scientific">Syncephalis pseudoplumigaleata</name>
    <dbReference type="NCBI Taxonomy" id="1712513"/>
    <lineage>
        <taxon>Eukaryota</taxon>
        <taxon>Fungi</taxon>
        <taxon>Fungi incertae sedis</taxon>
        <taxon>Zoopagomycota</taxon>
        <taxon>Zoopagomycotina</taxon>
        <taxon>Zoopagomycetes</taxon>
        <taxon>Zoopagales</taxon>
        <taxon>Piptocephalidaceae</taxon>
        <taxon>Syncephalis</taxon>
    </lineage>
</organism>
<dbReference type="Proteomes" id="UP000278143">
    <property type="component" value="Unassembled WGS sequence"/>
</dbReference>
<evidence type="ECO:0000313" key="2">
    <source>
        <dbReference type="EMBL" id="RKP22897.1"/>
    </source>
</evidence>
<keyword evidence="3" id="KW-1185">Reference proteome</keyword>
<evidence type="ECO:0000256" key="1">
    <source>
        <dbReference type="SAM" id="SignalP"/>
    </source>
</evidence>
<name>A0A4P9YSP7_9FUNG</name>
<gene>
    <name evidence="2" type="ORF">SYNPS1DRAFT_31430</name>
</gene>
<dbReference type="AlphaFoldDB" id="A0A4P9YSP7"/>
<evidence type="ECO:0008006" key="4">
    <source>
        <dbReference type="Google" id="ProtNLM"/>
    </source>
</evidence>
<accession>A0A4P9YSP7</accession>
<dbReference type="EMBL" id="KZ991531">
    <property type="protein sequence ID" value="RKP22897.1"/>
    <property type="molecule type" value="Genomic_DNA"/>
</dbReference>
<feature type="signal peptide" evidence="1">
    <location>
        <begin position="1"/>
        <end position="25"/>
    </location>
</feature>
<proteinExistence type="predicted"/>
<sequence length="103" mass="11025">MKLATAYTCIVAALFAMTLASTASARPMPAQEATQTTQIPAAGAITSIDDMPVLLICTMTALLNREQKLLVSLANRGGQWPTSGWRKARLTIDDGCMHDDSLE</sequence>
<feature type="chain" id="PRO_5020776320" description="Secreted protein" evidence="1">
    <location>
        <begin position="26"/>
        <end position="103"/>
    </location>
</feature>
<protein>
    <recommendedName>
        <fullName evidence="4">Secreted protein</fullName>
    </recommendedName>
</protein>
<keyword evidence="1" id="KW-0732">Signal</keyword>
<reference evidence="3" key="1">
    <citation type="journal article" date="2018" name="Nat. Microbiol.">
        <title>Leveraging single-cell genomics to expand the fungal tree of life.</title>
        <authorList>
            <person name="Ahrendt S.R."/>
            <person name="Quandt C.A."/>
            <person name="Ciobanu D."/>
            <person name="Clum A."/>
            <person name="Salamov A."/>
            <person name="Andreopoulos B."/>
            <person name="Cheng J.F."/>
            <person name="Woyke T."/>
            <person name="Pelin A."/>
            <person name="Henrissat B."/>
            <person name="Reynolds N.K."/>
            <person name="Benny G.L."/>
            <person name="Smith M.E."/>
            <person name="James T.Y."/>
            <person name="Grigoriev I.V."/>
        </authorList>
    </citation>
    <scope>NUCLEOTIDE SEQUENCE [LARGE SCALE GENOMIC DNA]</scope>
    <source>
        <strain evidence="3">Benny S71-1</strain>
    </source>
</reference>
<evidence type="ECO:0000313" key="3">
    <source>
        <dbReference type="Proteomes" id="UP000278143"/>
    </source>
</evidence>